<evidence type="ECO:0000256" key="2">
    <source>
        <dbReference type="SAM" id="SignalP"/>
    </source>
</evidence>
<evidence type="ECO:0000313" key="4">
    <source>
        <dbReference type="Proteomes" id="UP000824107"/>
    </source>
</evidence>
<accession>A0A9D1SA67</accession>
<dbReference type="Pfam" id="PF09923">
    <property type="entry name" value="DUF2155"/>
    <property type="match status" value="1"/>
</dbReference>
<sequence>MVTRNKLPAASVLLGSLLWTASAGAYEIQTNTAKMQAMDKITGRVSVIEVPVNGEVKFGSFSIVVRACKKTPPEETPENYAFVDVADTGKDGKPYNIFKGWMMSSSPALNAVEHPIYDVWLLQCIDKTTDKKSLLSDEALAERDGLPRQEDLDKAEKMSKEALIAAEAEAEEKQAAAEETPEEENKAKENTAEPDALQTKEEELPVVPAITDDIELEEAVVPAALQESMTQDGDEKTEDNAPVSLLPAGNKEVSPADDAQAADTGAPQPLFSIPDEADKETQPTELLPEKPVSDEQTEQDKSPAMPAGKTIGELPANQPAAEDKHSSDDELPVVEALSEDEAVEDDQFIDADTAADLEAELKKLQNQ</sequence>
<evidence type="ECO:0000256" key="1">
    <source>
        <dbReference type="SAM" id="MobiDB-lite"/>
    </source>
</evidence>
<evidence type="ECO:0000313" key="3">
    <source>
        <dbReference type="EMBL" id="HIU52626.1"/>
    </source>
</evidence>
<reference evidence="3" key="2">
    <citation type="journal article" date="2021" name="PeerJ">
        <title>Extensive microbial diversity within the chicken gut microbiome revealed by metagenomics and culture.</title>
        <authorList>
            <person name="Gilroy R."/>
            <person name="Ravi A."/>
            <person name="Getino M."/>
            <person name="Pursley I."/>
            <person name="Horton D.L."/>
            <person name="Alikhan N.F."/>
            <person name="Baker D."/>
            <person name="Gharbi K."/>
            <person name="Hall N."/>
            <person name="Watson M."/>
            <person name="Adriaenssens E.M."/>
            <person name="Foster-Nyarko E."/>
            <person name="Jarju S."/>
            <person name="Secka A."/>
            <person name="Antonio M."/>
            <person name="Oren A."/>
            <person name="Chaudhuri R.R."/>
            <person name="La Ragione R."/>
            <person name="Hildebrand F."/>
            <person name="Pallen M.J."/>
        </authorList>
    </citation>
    <scope>NUCLEOTIDE SEQUENCE</scope>
    <source>
        <strain evidence="3">ChiW3-316</strain>
    </source>
</reference>
<dbReference type="InterPro" id="IPR019225">
    <property type="entry name" value="DUF2155"/>
</dbReference>
<dbReference type="AlphaFoldDB" id="A0A9D1SA67"/>
<proteinExistence type="predicted"/>
<dbReference type="Proteomes" id="UP000824107">
    <property type="component" value="Unassembled WGS sequence"/>
</dbReference>
<feature type="signal peptide" evidence="2">
    <location>
        <begin position="1"/>
        <end position="25"/>
    </location>
</feature>
<feature type="chain" id="PRO_5039633029" evidence="2">
    <location>
        <begin position="26"/>
        <end position="367"/>
    </location>
</feature>
<organism evidence="3 4">
    <name type="scientific">Candidatus Scatocola faecipullorum</name>
    <dbReference type="NCBI Taxonomy" id="2840917"/>
    <lineage>
        <taxon>Bacteria</taxon>
        <taxon>Pseudomonadati</taxon>
        <taxon>Pseudomonadota</taxon>
        <taxon>Alphaproteobacteria</taxon>
        <taxon>Rhodospirillales</taxon>
        <taxon>Rhodospirillaceae</taxon>
        <taxon>Rhodospirillaceae incertae sedis</taxon>
        <taxon>Candidatus Scatocola</taxon>
    </lineage>
</organism>
<feature type="compositionally biased region" description="Basic and acidic residues" evidence="1">
    <location>
        <begin position="279"/>
        <end position="301"/>
    </location>
</feature>
<feature type="region of interest" description="Disordered" evidence="1">
    <location>
        <begin position="218"/>
        <end position="348"/>
    </location>
</feature>
<name>A0A9D1SA67_9PROT</name>
<feature type="region of interest" description="Disordered" evidence="1">
    <location>
        <begin position="167"/>
        <end position="205"/>
    </location>
</feature>
<feature type="compositionally biased region" description="Acidic residues" evidence="1">
    <location>
        <begin position="329"/>
        <end position="348"/>
    </location>
</feature>
<gene>
    <name evidence="3" type="ORF">IAD20_00930</name>
</gene>
<dbReference type="EMBL" id="DVNC01000010">
    <property type="protein sequence ID" value="HIU52626.1"/>
    <property type="molecule type" value="Genomic_DNA"/>
</dbReference>
<comment type="caution">
    <text evidence="3">The sequence shown here is derived from an EMBL/GenBank/DDBJ whole genome shotgun (WGS) entry which is preliminary data.</text>
</comment>
<keyword evidence="2" id="KW-0732">Signal</keyword>
<reference evidence="3" key="1">
    <citation type="submission" date="2020-10" db="EMBL/GenBank/DDBJ databases">
        <authorList>
            <person name="Gilroy R."/>
        </authorList>
    </citation>
    <scope>NUCLEOTIDE SEQUENCE</scope>
    <source>
        <strain evidence="3">ChiW3-316</strain>
    </source>
</reference>
<protein>
    <submittedName>
        <fullName evidence="3">DUF2155 domain-containing protein</fullName>
    </submittedName>
</protein>